<evidence type="ECO:0000313" key="1">
    <source>
        <dbReference type="EMBL" id="GAH28570.1"/>
    </source>
</evidence>
<protein>
    <submittedName>
        <fullName evidence="1">Uncharacterized protein</fullName>
    </submittedName>
</protein>
<organism evidence="1">
    <name type="scientific">marine sediment metagenome</name>
    <dbReference type="NCBI Taxonomy" id="412755"/>
    <lineage>
        <taxon>unclassified sequences</taxon>
        <taxon>metagenomes</taxon>
        <taxon>ecological metagenomes</taxon>
    </lineage>
</organism>
<gene>
    <name evidence="1" type="ORF">S01H4_66930</name>
</gene>
<sequence>STTTDVLFEKSKNSFGDEDNIYMPYQAVYADILEWDGTDYNFVQNTIISAANNFY</sequence>
<feature type="non-terminal residue" evidence="1">
    <location>
        <position position="55"/>
    </location>
</feature>
<feature type="non-terminal residue" evidence="1">
    <location>
        <position position="1"/>
    </location>
</feature>
<accession>X1F7P0</accession>
<comment type="caution">
    <text evidence="1">The sequence shown here is derived from an EMBL/GenBank/DDBJ whole genome shotgun (WGS) entry which is preliminary data.</text>
</comment>
<proteinExistence type="predicted"/>
<reference evidence="1" key="1">
    <citation type="journal article" date="2014" name="Front. Microbiol.">
        <title>High frequency of phylogenetically diverse reductive dehalogenase-homologous genes in deep subseafloor sedimentary metagenomes.</title>
        <authorList>
            <person name="Kawai M."/>
            <person name="Futagami T."/>
            <person name="Toyoda A."/>
            <person name="Takaki Y."/>
            <person name="Nishi S."/>
            <person name="Hori S."/>
            <person name="Arai W."/>
            <person name="Tsubouchi T."/>
            <person name="Morono Y."/>
            <person name="Uchiyama I."/>
            <person name="Ito T."/>
            <person name="Fujiyama A."/>
            <person name="Inagaki F."/>
            <person name="Takami H."/>
        </authorList>
    </citation>
    <scope>NUCLEOTIDE SEQUENCE</scope>
    <source>
        <strain evidence="1">Expedition CK06-06</strain>
    </source>
</reference>
<dbReference type="EMBL" id="BART01041741">
    <property type="protein sequence ID" value="GAH28570.1"/>
    <property type="molecule type" value="Genomic_DNA"/>
</dbReference>
<name>X1F7P0_9ZZZZ</name>
<dbReference type="AlphaFoldDB" id="X1F7P0"/>